<dbReference type="Proteomes" id="UP001150238">
    <property type="component" value="Unassembled WGS sequence"/>
</dbReference>
<dbReference type="AlphaFoldDB" id="A0A9W8ZRJ2"/>
<dbReference type="EMBL" id="JANVFS010000055">
    <property type="protein sequence ID" value="KAJ4464870.1"/>
    <property type="molecule type" value="Genomic_DNA"/>
</dbReference>
<name>A0A9W8ZRJ2_9AGAR</name>
<accession>A0A9W8ZRJ2</accession>
<reference evidence="1" key="2">
    <citation type="journal article" date="2023" name="Proc. Natl. Acad. Sci. U.S.A.">
        <title>A global phylogenomic analysis of the shiitake genus Lentinula.</title>
        <authorList>
            <person name="Sierra-Patev S."/>
            <person name="Min B."/>
            <person name="Naranjo-Ortiz M."/>
            <person name="Looney B."/>
            <person name="Konkel Z."/>
            <person name="Slot J.C."/>
            <person name="Sakamoto Y."/>
            <person name="Steenwyk J.L."/>
            <person name="Rokas A."/>
            <person name="Carro J."/>
            <person name="Camarero S."/>
            <person name="Ferreira P."/>
            <person name="Molpeceres G."/>
            <person name="Ruiz-Duenas F.J."/>
            <person name="Serrano A."/>
            <person name="Henrissat B."/>
            <person name="Drula E."/>
            <person name="Hughes K.W."/>
            <person name="Mata J.L."/>
            <person name="Ishikawa N.K."/>
            <person name="Vargas-Isla R."/>
            <person name="Ushijima S."/>
            <person name="Smith C.A."/>
            <person name="Donoghue J."/>
            <person name="Ahrendt S."/>
            <person name="Andreopoulos W."/>
            <person name="He G."/>
            <person name="LaButti K."/>
            <person name="Lipzen A."/>
            <person name="Ng V."/>
            <person name="Riley R."/>
            <person name="Sandor L."/>
            <person name="Barry K."/>
            <person name="Martinez A.T."/>
            <person name="Xiao Y."/>
            <person name="Gibbons J.G."/>
            <person name="Terashima K."/>
            <person name="Grigoriev I.V."/>
            <person name="Hibbett D."/>
        </authorList>
    </citation>
    <scope>NUCLEOTIDE SEQUENCE</scope>
    <source>
        <strain evidence="1">Sp2 HRB7682 ss15</strain>
    </source>
</reference>
<organism evidence="1 2">
    <name type="scientific">Lentinula lateritia</name>
    <dbReference type="NCBI Taxonomy" id="40482"/>
    <lineage>
        <taxon>Eukaryota</taxon>
        <taxon>Fungi</taxon>
        <taxon>Dikarya</taxon>
        <taxon>Basidiomycota</taxon>
        <taxon>Agaricomycotina</taxon>
        <taxon>Agaricomycetes</taxon>
        <taxon>Agaricomycetidae</taxon>
        <taxon>Agaricales</taxon>
        <taxon>Marasmiineae</taxon>
        <taxon>Omphalotaceae</taxon>
        <taxon>Lentinula</taxon>
    </lineage>
</organism>
<proteinExistence type="predicted"/>
<evidence type="ECO:0000313" key="2">
    <source>
        <dbReference type="Proteomes" id="UP001150238"/>
    </source>
</evidence>
<comment type="caution">
    <text evidence="1">The sequence shown here is derived from an EMBL/GenBank/DDBJ whole genome shotgun (WGS) entry which is preliminary data.</text>
</comment>
<evidence type="ECO:0000313" key="1">
    <source>
        <dbReference type="EMBL" id="KAJ4464870.1"/>
    </source>
</evidence>
<protein>
    <submittedName>
        <fullName evidence="1">Uncharacterized protein</fullName>
    </submittedName>
</protein>
<reference evidence="1" key="1">
    <citation type="submission" date="2022-08" db="EMBL/GenBank/DDBJ databases">
        <authorList>
            <consortium name="DOE Joint Genome Institute"/>
            <person name="Min B."/>
            <person name="Riley R."/>
            <person name="Sierra-Patev S."/>
            <person name="Naranjo-Ortiz M."/>
            <person name="Looney B."/>
            <person name="Konkel Z."/>
            <person name="Slot J.C."/>
            <person name="Sakamoto Y."/>
            <person name="Steenwyk J.L."/>
            <person name="Rokas A."/>
            <person name="Carro J."/>
            <person name="Camarero S."/>
            <person name="Ferreira P."/>
            <person name="Molpeceres G."/>
            <person name="Ruiz-Duenas F.J."/>
            <person name="Serrano A."/>
            <person name="Henrissat B."/>
            <person name="Drula E."/>
            <person name="Hughes K.W."/>
            <person name="Mata J.L."/>
            <person name="Ishikawa N.K."/>
            <person name="Vargas-Isla R."/>
            <person name="Ushijima S."/>
            <person name="Smith C.A."/>
            <person name="Ahrendt S."/>
            <person name="Andreopoulos W."/>
            <person name="He G."/>
            <person name="Labutti K."/>
            <person name="Lipzen A."/>
            <person name="Ng V."/>
            <person name="Sandor L."/>
            <person name="Barry K."/>
            <person name="Martinez A.T."/>
            <person name="Xiao Y."/>
            <person name="Gibbons J.G."/>
            <person name="Terashima K."/>
            <person name="Hibbett D.S."/>
            <person name="Grigoriev I.V."/>
        </authorList>
    </citation>
    <scope>NUCLEOTIDE SEQUENCE</scope>
    <source>
        <strain evidence="1">Sp2 HRB7682 ss15</strain>
    </source>
</reference>
<sequence>MDYLSKVAKLMYKIHSITIMSTKSEKFLQIFPMVLDVDQLPPVVNSVIDGYRAPHYALGWVIPVDEAKQLFGETPEDRRPLNYYNEVVLAEGWRNVKEKDLNFHRPIAIIWDYDTPAADQQEIYLMLHIGTNTNRGALARVAEHKEVLIAKSMQAIGFSPEKRAHLKWHQL</sequence>
<gene>
    <name evidence="1" type="ORF">C8J55DRAFT_264928</name>
</gene>